<dbReference type="Pfam" id="PF01431">
    <property type="entry name" value="Peptidase_M13"/>
    <property type="match status" value="1"/>
</dbReference>
<dbReference type="GO" id="GO:0004222">
    <property type="term" value="F:metalloendopeptidase activity"/>
    <property type="evidence" value="ECO:0007669"/>
    <property type="project" value="InterPro"/>
</dbReference>
<name>A0A1B6CSB0_9HEMI</name>
<dbReference type="GO" id="GO:0016485">
    <property type="term" value="P:protein processing"/>
    <property type="evidence" value="ECO:0007669"/>
    <property type="project" value="TreeGrafter"/>
</dbReference>
<dbReference type="PANTHER" id="PTHR11733:SF224">
    <property type="entry name" value="NEPRILYSIN-2"/>
    <property type="match status" value="1"/>
</dbReference>
<reference evidence="2" key="1">
    <citation type="submission" date="2015-12" db="EMBL/GenBank/DDBJ databases">
        <title>De novo transcriptome assembly of four potential Pierce s Disease insect vectors from Arizona vineyards.</title>
        <authorList>
            <person name="Tassone E.E."/>
        </authorList>
    </citation>
    <scope>NUCLEOTIDE SEQUENCE</scope>
</reference>
<dbReference type="InterPro" id="IPR000718">
    <property type="entry name" value="Peptidase_M13"/>
</dbReference>
<feature type="domain" description="Peptidase M13 C-terminal" evidence="1">
    <location>
        <begin position="4"/>
        <end position="124"/>
    </location>
</feature>
<dbReference type="SUPFAM" id="SSF55486">
    <property type="entry name" value="Metalloproteases ('zincins'), catalytic domain"/>
    <property type="match status" value="1"/>
</dbReference>
<dbReference type="GO" id="GO:0005886">
    <property type="term" value="C:plasma membrane"/>
    <property type="evidence" value="ECO:0007669"/>
    <property type="project" value="TreeGrafter"/>
</dbReference>
<dbReference type="AlphaFoldDB" id="A0A1B6CSB0"/>
<gene>
    <name evidence="2" type="ORF">g.6721</name>
</gene>
<dbReference type="InterPro" id="IPR018497">
    <property type="entry name" value="Peptidase_M13_C"/>
</dbReference>
<feature type="non-terminal residue" evidence="2">
    <location>
        <position position="124"/>
    </location>
</feature>
<dbReference type="Gene3D" id="3.40.390.10">
    <property type="entry name" value="Collagenase (Catalytic Domain)"/>
    <property type="match status" value="1"/>
</dbReference>
<evidence type="ECO:0000259" key="1">
    <source>
        <dbReference type="Pfam" id="PF01431"/>
    </source>
</evidence>
<dbReference type="PROSITE" id="PS51885">
    <property type="entry name" value="NEPRILYSIN"/>
    <property type="match status" value="1"/>
</dbReference>
<sequence length="124" mass="14504">GKLAFYKRLDCVIDQANNYTVKGFKKGDSLRMNGFVTANENIADLGGAKLARMAYDSWARNHSKEMGIAGFTPRQMFWLNFANVWCMKYSVWWLRDLILNYRYAPSEYRVNNAVRNNHQFAKDF</sequence>
<protein>
    <recommendedName>
        <fullName evidence="1">Peptidase M13 C-terminal domain-containing protein</fullName>
    </recommendedName>
</protein>
<accession>A0A1B6CSB0</accession>
<dbReference type="PANTHER" id="PTHR11733">
    <property type="entry name" value="ZINC METALLOPROTEASE FAMILY M13 NEPRILYSIN-RELATED"/>
    <property type="match status" value="1"/>
</dbReference>
<feature type="non-terminal residue" evidence="2">
    <location>
        <position position="1"/>
    </location>
</feature>
<proteinExistence type="predicted"/>
<dbReference type="InterPro" id="IPR024079">
    <property type="entry name" value="MetalloPept_cat_dom_sf"/>
</dbReference>
<organism evidence="2">
    <name type="scientific">Clastoptera arizonana</name>
    <name type="common">Arizona spittle bug</name>
    <dbReference type="NCBI Taxonomy" id="38151"/>
    <lineage>
        <taxon>Eukaryota</taxon>
        <taxon>Metazoa</taxon>
        <taxon>Ecdysozoa</taxon>
        <taxon>Arthropoda</taxon>
        <taxon>Hexapoda</taxon>
        <taxon>Insecta</taxon>
        <taxon>Pterygota</taxon>
        <taxon>Neoptera</taxon>
        <taxon>Paraneoptera</taxon>
        <taxon>Hemiptera</taxon>
        <taxon>Auchenorrhyncha</taxon>
        <taxon>Cercopoidea</taxon>
        <taxon>Clastopteridae</taxon>
        <taxon>Clastoptera</taxon>
    </lineage>
</organism>
<dbReference type="EMBL" id="GEDC01020990">
    <property type="protein sequence ID" value="JAS16308.1"/>
    <property type="molecule type" value="Transcribed_RNA"/>
</dbReference>
<evidence type="ECO:0000313" key="2">
    <source>
        <dbReference type="EMBL" id="JAS16308.1"/>
    </source>
</evidence>